<evidence type="ECO:0000256" key="1">
    <source>
        <dbReference type="ARBA" id="ARBA00004123"/>
    </source>
</evidence>
<gene>
    <name evidence="6" type="ORF">AB675_2471</name>
</gene>
<comment type="caution">
    <text evidence="6">The sequence shown here is derived from an EMBL/GenBank/DDBJ whole genome shotgun (WGS) entry which is preliminary data.</text>
</comment>
<reference evidence="6 7" key="1">
    <citation type="submission" date="2015-06" db="EMBL/GenBank/DDBJ databases">
        <title>Draft genome of the ant-associated black yeast Phialophora attae CBS 131958.</title>
        <authorList>
            <person name="Moreno L.F."/>
            <person name="Stielow B.J."/>
            <person name="de Hoog S."/>
            <person name="Vicente V.A."/>
            <person name="Weiss V.A."/>
            <person name="de Vries M."/>
            <person name="Cruz L.M."/>
            <person name="Souza E.M."/>
        </authorList>
    </citation>
    <scope>NUCLEOTIDE SEQUENCE [LARGE SCALE GENOMIC DNA]</scope>
    <source>
        <strain evidence="6 7">CBS 131958</strain>
    </source>
</reference>
<keyword evidence="2" id="KW-0507">mRNA processing</keyword>
<evidence type="ECO:0000256" key="3">
    <source>
        <dbReference type="ARBA" id="ARBA00023242"/>
    </source>
</evidence>
<dbReference type="InterPro" id="IPR021850">
    <property type="entry name" value="Symplekin/Pta1"/>
</dbReference>
<sequence length="765" mass="83854">MAASTASSAEMITQLESARKLALNDPQVYTQVVPGILPLIGPSAALDIRRWGADFIAECFASPSLPNAQKEELVSDVLPSLLGFLENPAEDTAVLRSVVQTATSLYALVFKRIASHPDQSPVWQTMLAIKMSILQRMDLAPITIKICCIKFLQKVVQVQTPGVIADPRRTDSNETSLAIVPRQHPLLPLPQLEAEGAGLLDRLLSVFQDPNMDPILVDATLNCLAILIRTRPAVANKILSAVLNFNPFRSAPTSMTPRLNVIYRSMERTTFALLKFIMKSMPNHAMSEKVGAYMVRLQQQRVGIFSGGVGVKRSAEAMDGPNDAKRQRLTEVPKFPPMPPPPNTVAQLFTLTEDTMLHQFDVKLLPIDIVNQVVALLIQMTEAGRLEPAMDAVRMRLDKLRKAAQPTPIPDIPMAGPTGIDDDDDYEPDFGQSTEAAAENTTTKVLEELIQPPINLGPFELPKPPPLSDSEVAILSDQTIRHVLGLVHGLESTNTVSARPKMGFARLAAAANDRDAWITIISRIAARTPASIDEYGESESSLDADEDGTLTKASPARKSDGIAGRIREHLFMYILEDFRSRLNIAISWLTEEWYADKMQARCKSPSSTPPTDLPNYSEWSARLFDRVAQYLDKADSKLLIRFLSEIPAITKAILDSLKTLAQDPERVSMCTLAMQYLLMFRPPSRDLVKEALSEMIEAGDEQVKSAAGKVLERFEKGQSGSAAPAKPKVLPKIEATPVQVDAPVAEVAVVNGVELHDGMDTVKAE</sequence>
<dbReference type="GO" id="GO:0006397">
    <property type="term" value="P:mRNA processing"/>
    <property type="evidence" value="ECO:0007669"/>
    <property type="project" value="UniProtKB-KW"/>
</dbReference>
<dbReference type="InterPro" id="IPR032460">
    <property type="entry name" value="Symplekin/Pta1_N"/>
</dbReference>
<dbReference type="PANTHER" id="PTHR15245:SF20">
    <property type="entry name" value="SYMPLEKIN"/>
    <property type="match status" value="1"/>
</dbReference>
<dbReference type="InterPro" id="IPR016024">
    <property type="entry name" value="ARM-type_fold"/>
</dbReference>
<dbReference type="GeneID" id="28734325"/>
<organism evidence="6 7">
    <name type="scientific">Cyphellophora attinorum</name>
    <dbReference type="NCBI Taxonomy" id="1664694"/>
    <lineage>
        <taxon>Eukaryota</taxon>
        <taxon>Fungi</taxon>
        <taxon>Dikarya</taxon>
        <taxon>Ascomycota</taxon>
        <taxon>Pezizomycotina</taxon>
        <taxon>Eurotiomycetes</taxon>
        <taxon>Chaetothyriomycetidae</taxon>
        <taxon>Chaetothyriales</taxon>
        <taxon>Cyphellophoraceae</taxon>
        <taxon>Cyphellophora</taxon>
    </lineage>
</organism>
<proteinExistence type="predicted"/>
<feature type="domain" description="Symplekin/Pta1 N-terminal" evidence="5">
    <location>
        <begin position="91"/>
        <end position="301"/>
    </location>
</feature>
<dbReference type="Proteomes" id="UP000038010">
    <property type="component" value="Unassembled WGS sequence"/>
</dbReference>
<evidence type="ECO:0000313" key="7">
    <source>
        <dbReference type="Proteomes" id="UP000038010"/>
    </source>
</evidence>
<keyword evidence="3" id="KW-0539">Nucleus</keyword>
<evidence type="ECO:0000256" key="4">
    <source>
        <dbReference type="SAM" id="MobiDB-lite"/>
    </source>
</evidence>
<dbReference type="PANTHER" id="PTHR15245">
    <property type="entry name" value="SYMPLEKIN-RELATED"/>
    <property type="match status" value="1"/>
</dbReference>
<dbReference type="RefSeq" id="XP_018005096.1">
    <property type="nucleotide sequence ID" value="XM_018142445.1"/>
</dbReference>
<dbReference type="Gene3D" id="1.25.10.10">
    <property type="entry name" value="Leucine-rich Repeat Variant"/>
    <property type="match status" value="1"/>
</dbReference>
<dbReference type="VEuPathDB" id="FungiDB:AB675_2471"/>
<feature type="region of interest" description="Disordered" evidence="4">
    <location>
        <begin position="536"/>
        <end position="558"/>
    </location>
</feature>
<evidence type="ECO:0000313" key="6">
    <source>
        <dbReference type="EMBL" id="KPI45133.1"/>
    </source>
</evidence>
<name>A0A0N1HH31_9EURO</name>
<feature type="compositionally biased region" description="Acidic residues" evidence="4">
    <location>
        <begin position="536"/>
        <end position="548"/>
    </location>
</feature>
<evidence type="ECO:0000256" key="2">
    <source>
        <dbReference type="ARBA" id="ARBA00022664"/>
    </source>
</evidence>
<accession>A0A0N1HH31</accession>
<keyword evidence="7" id="KW-1185">Reference proteome</keyword>
<dbReference type="EMBL" id="LFJN01000002">
    <property type="protein sequence ID" value="KPI45133.1"/>
    <property type="molecule type" value="Genomic_DNA"/>
</dbReference>
<dbReference type="InterPro" id="IPR011989">
    <property type="entry name" value="ARM-like"/>
</dbReference>
<comment type="subcellular location">
    <subcellularLocation>
        <location evidence="1">Nucleus</location>
    </subcellularLocation>
</comment>
<dbReference type="GO" id="GO:0005847">
    <property type="term" value="C:mRNA cleavage and polyadenylation specificity factor complex"/>
    <property type="evidence" value="ECO:0007669"/>
    <property type="project" value="TreeGrafter"/>
</dbReference>
<dbReference type="STRING" id="1664694.A0A0N1HH31"/>
<dbReference type="SUPFAM" id="SSF48371">
    <property type="entry name" value="ARM repeat"/>
    <property type="match status" value="1"/>
</dbReference>
<dbReference type="OrthoDB" id="331600at2759"/>
<evidence type="ECO:0000259" key="5">
    <source>
        <dbReference type="Pfam" id="PF11935"/>
    </source>
</evidence>
<protein>
    <submittedName>
        <fullName evidence="6">mRNA cleavage and polyadenylation specificity factor complex subunit pta1</fullName>
    </submittedName>
</protein>
<dbReference type="Pfam" id="PF11935">
    <property type="entry name" value="SYMPK_PTA1_N"/>
    <property type="match status" value="1"/>
</dbReference>
<dbReference type="AlphaFoldDB" id="A0A0N1HH31"/>